<dbReference type="AlphaFoldDB" id="A0A7J5XKF0"/>
<keyword evidence="2" id="KW-0732">Signal</keyword>
<dbReference type="Proteomes" id="UP000518266">
    <property type="component" value="Unassembled WGS sequence"/>
</dbReference>
<keyword evidence="6" id="KW-0393">Immunoglobulin domain</keyword>
<accession>A0A7J5XKF0</accession>
<protein>
    <recommendedName>
        <fullName evidence="7">Ig-like domain-containing protein</fullName>
    </recommendedName>
</protein>
<dbReference type="InterPro" id="IPR003599">
    <property type="entry name" value="Ig_sub"/>
</dbReference>
<dbReference type="SMART" id="SM00409">
    <property type="entry name" value="IG"/>
    <property type="match status" value="1"/>
</dbReference>
<comment type="caution">
    <text evidence="8">The sequence shown here is derived from an EMBL/GenBank/DDBJ whole genome shotgun (WGS) entry which is preliminary data.</text>
</comment>
<evidence type="ECO:0000256" key="3">
    <source>
        <dbReference type="ARBA" id="ARBA00023136"/>
    </source>
</evidence>
<reference evidence="8 9" key="1">
    <citation type="submission" date="2020-03" db="EMBL/GenBank/DDBJ databases">
        <title>Dissostichus mawsoni Genome sequencing and assembly.</title>
        <authorList>
            <person name="Park H."/>
        </authorList>
    </citation>
    <scope>NUCLEOTIDE SEQUENCE [LARGE SCALE GENOMIC DNA]</scope>
    <source>
        <strain evidence="8">DM0001</strain>
        <tissue evidence="8">Muscle</tissue>
    </source>
</reference>
<dbReference type="Gene3D" id="2.60.40.10">
    <property type="entry name" value="Immunoglobulins"/>
    <property type="match status" value="1"/>
</dbReference>
<sequence length="144" mass="16116">MDIEYPESQAAAPGGRGREGSALVWIQAIAGETVILPCTVSVKVDAVIPSVEWSKEHLYPTIAFLYRDGCETFEEKNQTFQYRTNLFLKELKRGNASLRLSNVQLSDAGTYKCKTMIKGRPREVGSIELSVGESRHFISKKVYI</sequence>
<dbReference type="GO" id="GO:0050852">
    <property type="term" value="P:T cell receptor signaling pathway"/>
    <property type="evidence" value="ECO:0007669"/>
    <property type="project" value="TreeGrafter"/>
</dbReference>
<evidence type="ECO:0000256" key="5">
    <source>
        <dbReference type="ARBA" id="ARBA00023180"/>
    </source>
</evidence>
<dbReference type="SUPFAM" id="SSF48726">
    <property type="entry name" value="Immunoglobulin"/>
    <property type="match status" value="1"/>
</dbReference>
<dbReference type="OrthoDB" id="9898017at2759"/>
<dbReference type="PANTHER" id="PTHR24100">
    <property type="entry name" value="BUTYROPHILIN"/>
    <property type="match status" value="1"/>
</dbReference>
<dbReference type="EMBL" id="JAAKFY010000023">
    <property type="protein sequence ID" value="KAF3837421.1"/>
    <property type="molecule type" value="Genomic_DNA"/>
</dbReference>
<evidence type="ECO:0000313" key="8">
    <source>
        <dbReference type="EMBL" id="KAF3837421.1"/>
    </source>
</evidence>
<dbReference type="FunFam" id="2.60.40.10:FF:000142">
    <property type="entry name" value="V-set domain-containing T-cell activation inhibitor 1"/>
    <property type="match status" value="1"/>
</dbReference>
<gene>
    <name evidence="8" type="ORF">F7725_004885</name>
</gene>
<dbReference type="GO" id="GO:0005102">
    <property type="term" value="F:signaling receptor binding"/>
    <property type="evidence" value="ECO:0007669"/>
    <property type="project" value="TreeGrafter"/>
</dbReference>
<dbReference type="PROSITE" id="PS50835">
    <property type="entry name" value="IG_LIKE"/>
    <property type="match status" value="1"/>
</dbReference>
<evidence type="ECO:0000256" key="2">
    <source>
        <dbReference type="ARBA" id="ARBA00022729"/>
    </source>
</evidence>
<evidence type="ECO:0000313" key="9">
    <source>
        <dbReference type="Proteomes" id="UP000518266"/>
    </source>
</evidence>
<organism evidence="8 9">
    <name type="scientific">Dissostichus mawsoni</name>
    <name type="common">Antarctic cod</name>
    <dbReference type="NCBI Taxonomy" id="36200"/>
    <lineage>
        <taxon>Eukaryota</taxon>
        <taxon>Metazoa</taxon>
        <taxon>Chordata</taxon>
        <taxon>Craniata</taxon>
        <taxon>Vertebrata</taxon>
        <taxon>Euteleostomi</taxon>
        <taxon>Actinopterygii</taxon>
        <taxon>Neopterygii</taxon>
        <taxon>Teleostei</taxon>
        <taxon>Neoteleostei</taxon>
        <taxon>Acanthomorphata</taxon>
        <taxon>Eupercaria</taxon>
        <taxon>Perciformes</taxon>
        <taxon>Notothenioidei</taxon>
        <taxon>Nototheniidae</taxon>
        <taxon>Dissostichus</taxon>
    </lineage>
</organism>
<feature type="domain" description="Ig-like" evidence="7">
    <location>
        <begin position="6"/>
        <end position="130"/>
    </location>
</feature>
<comment type="subcellular location">
    <subcellularLocation>
        <location evidence="1">Membrane</location>
    </subcellularLocation>
</comment>
<dbReference type="InterPro" id="IPR007110">
    <property type="entry name" value="Ig-like_dom"/>
</dbReference>
<keyword evidence="5" id="KW-0325">Glycoprotein</keyword>
<dbReference type="PANTHER" id="PTHR24100:SF151">
    <property type="entry name" value="ICOS LIGAND"/>
    <property type="match status" value="1"/>
</dbReference>
<keyword evidence="9" id="KW-1185">Reference proteome</keyword>
<evidence type="ECO:0000256" key="4">
    <source>
        <dbReference type="ARBA" id="ARBA00023157"/>
    </source>
</evidence>
<dbReference type="InterPro" id="IPR050504">
    <property type="entry name" value="IgSF_BTN/MOG"/>
</dbReference>
<proteinExistence type="predicted"/>
<dbReference type="SMART" id="SM00406">
    <property type="entry name" value="IGv"/>
    <property type="match status" value="1"/>
</dbReference>
<evidence type="ECO:0000256" key="6">
    <source>
        <dbReference type="ARBA" id="ARBA00023319"/>
    </source>
</evidence>
<dbReference type="Pfam" id="PF07686">
    <property type="entry name" value="V-set"/>
    <property type="match status" value="1"/>
</dbReference>
<dbReference type="InterPro" id="IPR013783">
    <property type="entry name" value="Ig-like_fold"/>
</dbReference>
<dbReference type="GO" id="GO:1903037">
    <property type="term" value="P:regulation of leukocyte cell-cell adhesion"/>
    <property type="evidence" value="ECO:0007669"/>
    <property type="project" value="UniProtKB-ARBA"/>
</dbReference>
<dbReference type="GO" id="GO:0009897">
    <property type="term" value="C:external side of plasma membrane"/>
    <property type="evidence" value="ECO:0007669"/>
    <property type="project" value="TreeGrafter"/>
</dbReference>
<dbReference type="InterPro" id="IPR013106">
    <property type="entry name" value="Ig_V-set"/>
</dbReference>
<dbReference type="InterPro" id="IPR036179">
    <property type="entry name" value="Ig-like_dom_sf"/>
</dbReference>
<dbReference type="GO" id="GO:0001817">
    <property type="term" value="P:regulation of cytokine production"/>
    <property type="evidence" value="ECO:0007669"/>
    <property type="project" value="TreeGrafter"/>
</dbReference>
<evidence type="ECO:0000256" key="1">
    <source>
        <dbReference type="ARBA" id="ARBA00004370"/>
    </source>
</evidence>
<dbReference type="GO" id="GO:0050863">
    <property type="term" value="P:regulation of T cell activation"/>
    <property type="evidence" value="ECO:0007669"/>
    <property type="project" value="UniProtKB-ARBA"/>
</dbReference>
<keyword evidence="4" id="KW-1015">Disulfide bond</keyword>
<evidence type="ECO:0000259" key="7">
    <source>
        <dbReference type="PROSITE" id="PS50835"/>
    </source>
</evidence>
<keyword evidence="3" id="KW-0472">Membrane</keyword>
<name>A0A7J5XKF0_DISMA</name>